<sequence length="428" mass="48662">MIKQLSSYSVGTTATSVSGARSGSEDSRSNQRGFKRQSAHEVNTSSRSMGERGQTNGDGDGAGRPGMFRQISTSLMQSGRAMVRRNSFTGLASGDSSASTRGRNRGDMLGKQGSHRSSASVGVFGGGSSGKEPRRRSFSFENFNLVHSEPSTERDILEAKVQDRDEQVKHLEHDKRENEENMKEFRSEFDDVKRQRLQDEHLRKLQIHRLKREHKAMTARVKVFKRDMHDKESLHGYAELIKGAAPTAVDSSYIMRLQSQLSKAIKKMEAMEGQMNLVQETCEEVLVSLNEEIGDVIDEKCKVQVEMQEQVDNIKKERAAMEKKFQDELAKEEEKHKKLLEKENNINNPDVKEEEDDGSLKDDEEETQGIDDEINKIKKELSQLVNEKEKSERALRSAIRKKKEEIARMQQLTELQGESLRRLELESE</sequence>
<proteinExistence type="predicted"/>
<feature type="compositionally biased region" description="Polar residues" evidence="2">
    <location>
        <begin position="88"/>
        <end position="101"/>
    </location>
</feature>
<evidence type="ECO:0000313" key="3">
    <source>
        <dbReference type="EMBL" id="CAE2204307.1"/>
    </source>
</evidence>
<feature type="region of interest" description="Disordered" evidence="2">
    <location>
        <begin position="1"/>
        <end position="67"/>
    </location>
</feature>
<feature type="region of interest" description="Disordered" evidence="2">
    <location>
        <begin position="88"/>
        <end position="136"/>
    </location>
</feature>
<organism evidence="3">
    <name type="scientific">Odontella aurita</name>
    <dbReference type="NCBI Taxonomy" id="265563"/>
    <lineage>
        <taxon>Eukaryota</taxon>
        <taxon>Sar</taxon>
        <taxon>Stramenopiles</taxon>
        <taxon>Ochrophyta</taxon>
        <taxon>Bacillariophyta</taxon>
        <taxon>Mediophyceae</taxon>
        <taxon>Biddulphiophycidae</taxon>
        <taxon>Eupodiscales</taxon>
        <taxon>Odontellaceae</taxon>
        <taxon>Odontella</taxon>
    </lineage>
</organism>
<dbReference type="EMBL" id="HBKQ01002955">
    <property type="protein sequence ID" value="CAE2204307.1"/>
    <property type="molecule type" value="Transcribed_RNA"/>
</dbReference>
<reference evidence="3" key="1">
    <citation type="submission" date="2021-01" db="EMBL/GenBank/DDBJ databases">
        <authorList>
            <person name="Corre E."/>
            <person name="Pelletier E."/>
            <person name="Niang G."/>
            <person name="Scheremetjew M."/>
            <person name="Finn R."/>
            <person name="Kale V."/>
            <person name="Holt S."/>
            <person name="Cochrane G."/>
            <person name="Meng A."/>
            <person name="Brown T."/>
            <person name="Cohen L."/>
        </authorList>
    </citation>
    <scope>NUCLEOTIDE SEQUENCE</scope>
    <source>
        <strain evidence="3">Isolate 1302-5</strain>
    </source>
</reference>
<keyword evidence="1" id="KW-0175">Coiled coil</keyword>
<feature type="region of interest" description="Disordered" evidence="2">
    <location>
        <begin position="325"/>
        <end position="374"/>
    </location>
</feature>
<gene>
    <name evidence="3" type="ORF">OAUR00152_LOCUS2020</name>
</gene>
<protein>
    <submittedName>
        <fullName evidence="3">Uncharacterized protein</fullName>
    </submittedName>
</protein>
<feature type="compositionally biased region" description="Acidic residues" evidence="2">
    <location>
        <begin position="352"/>
        <end position="372"/>
    </location>
</feature>
<feature type="compositionally biased region" description="Basic and acidic residues" evidence="2">
    <location>
        <begin position="325"/>
        <end position="344"/>
    </location>
</feature>
<dbReference type="AlphaFoldDB" id="A0A7S4HN84"/>
<evidence type="ECO:0000256" key="1">
    <source>
        <dbReference type="SAM" id="Coils"/>
    </source>
</evidence>
<name>A0A7S4HN84_9STRA</name>
<feature type="coiled-coil region" evidence="1">
    <location>
        <begin position="154"/>
        <end position="227"/>
    </location>
</feature>
<feature type="compositionally biased region" description="Polar residues" evidence="2">
    <location>
        <begin position="1"/>
        <end position="21"/>
    </location>
</feature>
<accession>A0A7S4HN84</accession>
<evidence type="ECO:0000256" key="2">
    <source>
        <dbReference type="SAM" id="MobiDB-lite"/>
    </source>
</evidence>
<feature type="compositionally biased region" description="Polar residues" evidence="2">
    <location>
        <begin position="40"/>
        <end position="55"/>
    </location>
</feature>